<keyword evidence="3" id="KW-1185">Reference proteome</keyword>
<dbReference type="Proteomes" id="UP000070501">
    <property type="component" value="Unassembled WGS sequence"/>
</dbReference>
<name>A0A136J3F9_9PEZI</name>
<dbReference type="InParanoid" id="A0A136J3F9"/>
<dbReference type="EMBL" id="KQ964249">
    <property type="protein sequence ID" value="KXJ91780.1"/>
    <property type="molecule type" value="Genomic_DNA"/>
</dbReference>
<dbReference type="OrthoDB" id="2349272at2759"/>
<evidence type="ECO:0000256" key="1">
    <source>
        <dbReference type="SAM" id="SignalP"/>
    </source>
</evidence>
<proteinExistence type="predicted"/>
<organism evidence="2 3">
    <name type="scientific">Microdochium bolleyi</name>
    <dbReference type="NCBI Taxonomy" id="196109"/>
    <lineage>
        <taxon>Eukaryota</taxon>
        <taxon>Fungi</taxon>
        <taxon>Dikarya</taxon>
        <taxon>Ascomycota</taxon>
        <taxon>Pezizomycotina</taxon>
        <taxon>Sordariomycetes</taxon>
        <taxon>Xylariomycetidae</taxon>
        <taxon>Xylariales</taxon>
        <taxon>Microdochiaceae</taxon>
        <taxon>Microdochium</taxon>
    </lineage>
</organism>
<feature type="signal peptide" evidence="1">
    <location>
        <begin position="1"/>
        <end position="20"/>
    </location>
</feature>
<evidence type="ECO:0000313" key="3">
    <source>
        <dbReference type="Proteomes" id="UP000070501"/>
    </source>
</evidence>
<evidence type="ECO:0000313" key="2">
    <source>
        <dbReference type="EMBL" id="KXJ91780.1"/>
    </source>
</evidence>
<feature type="chain" id="PRO_5007293408" evidence="1">
    <location>
        <begin position="21"/>
        <end position="223"/>
    </location>
</feature>
<keyword evidence="1" id="KW-0732">Signal</keyword>
<dbReference type="AlphaFoldDB" id="A0A136J3F9"/>
<gene>
    <name evidence="2" type="ORF">Micbo1qcDRAFT_161802</name>
</gene>
<sequence length="223" mass="24038">MKTSTAVITAATLLAGTTTAASFERRATGGAPLVASDIIATIAPKSTSCADTKECRTNVQVGEAFIQAFLAYEIYQPAAMASILALVALESGEFKYKRNLQHANPADDQKIHWGQGTSNMQLATFNLEFARSFPELASQVGTPGDTMEAKNKILDLVVDDKYNFKSGPWFYATQADCAPAREAFKGTDADAGYQAHMKCVGVDASNAERMQYWTLAKKAFNLA</sequence>
<reference evidence="3" key="1">
    <citation type="submission" date="2016-02" db="EMBL/GenBank/DDBJ databases">
        <title>Draft genome sequence of Microdochium bolleyi, a fungal endophyte of beachgrass.</title>
        <authorList>
            <consortium name="DOE Joint Genome Institute"/>
            <person name="David A.S."/>
            <person name="May G."/>
            <person name="Haridas S."/>
            <person name="Lim J."/>
            <person name="Wang M."/>
            <person name="Labutti K."/>
            <person name="Lipzen A."/>
            <person name="Barry K."/>
            <person name="Grigoriev I.V."/>
        </authorList>
    </citation>
    <scope>NUCLEOTIDE SEQUENCE [LARGE SCALE GENOMIC DNA]</scope>
    <source>
        <strain evidence="3">J235TASD1</strain>
    </source>
</reference>
<protein>
    <submittedName>
        <fullName evidence="2">Uncharacterized protein</fullName>
    </submittedName>
</protein>
<accession>A0A136J3F9</accession>